<dbReference type="OrthoDB" id="1701699at2759"/>
<sequence length="564" mass="64309">MVDSPATPIQPFHARSTSMPSRDHPYMLRVAEELQKVKSSVVQSSSTAHVICEGLRGIQGLYGCIEELLCLPSSNQIFLNPQQRKWVEVELDVSVRLLDLLGTLRDSTNSIKEQIRDLEMMLRRQGETVSQSKMQAYIRPDKKAEKDVKNCFRFLKQMDDKYALCFTDDKESDSWMLVRTLKEAREIIMSLLQSIFNFLSMPGPKTKTSRWSLISKTLHKRKVACKGEHEDIEANDGRVQKAKARDQLQTVQNSFDGRVQGSVTSSHPVCNSQMPKAFQDCIVNMVDTPAKKIQPFHARSTSMPPGDHPLMLKVEEELQKVKSSVVQSSSTAHMICEGLRGIQGLYRCIEELLCLPSSNQIFVNPQQNKWVEVELEISVRLLDLLGKLRDSMILIKEQIRDLEMTVRRRGEAVARSKMQTYLHPDKKAEKDVKNCFRFLKQMDDKYALCCTDDKESNSWTVVRTLKAAREITISLLQSILNFLSMPRPKTKTSRWSLISKALHKRKVACEGEHEDIEANDGRVQKAGDQLQKLQNSIDDIEAGLECLFRSLVQNRVSLLNILSL</sequence>
<protein>
    <submittedName>
        <fullName evidence="2">Uncharacterized protein</fullName>
    </submittedName>
</protein>
<evidence type="ECO:0000256" key="1">
    <source>
        <dbReference type="SAM" id="MobiDB-lite"/>
    </source>
</evidence>
<reference evidence="2" key="1">
    <citation type="submission" date="2022-05" db="EMBL/GenBank/DDBJ databases">
        <title>The Musa troglodytarum L. genome provides insights into the mechanism of non-climacteric behaviour and enrichment of carotenoids.</title>
        <authorList>
            <person name="Wang J."/>
        </authorList>
    </citation>
    <scope>NUCLEOTIDE SEQUENCE</scope>
    <source>
        <tissue evidence="2">Leaf</tissue>
    </source>
</reference>
<dbReference type="Pfam" id="PF03087">
    <property type="entry name" value="BPS1"/>
    <property type="match status" value="2"/>
</dbReference>
<dbReference type="AlphaFoldDB" id="A0A9E7EEI0"/>
<dbReference type="Proteomes" id="UP001055439">
    <property type="component" value="Chromosome 1"/>
</dbReference>
<organism evidence="2 3">
    <name type="scientific">Musa troglodytarum</name>
    <name type="common">fe'i banana</name>
    <dbReference type="NCBI Taxonomy" id="320322"/>
    <lineage>
        <taxon>Eukaryota</taxon>
        <taxon>Viridiplantae</taxon>
        <taxon>Streptophyta</taxon>
        <taxon>Embryophyta</taxon>
        <taxon>Tracheophyta</taxon>
        <taxon>Spermatophyta</taxon>
        <taxon>Magnoliopsida</taxon>
        <taxon>Liliopsida</taxon>
        <taxon>Zingiberales</taxon>
        <taxon>Musaceae</taxon>
        <taxon>Musa</taxon>
    </lineage>
</organism>
<evidence type="ECO:0000313" key="2">
    <source>
        <dbReference type="EMBL" id="URD74907.1"/>
    </source>
</evidence>
<proteinExistence type="predicted"/>
<keyword evidence="3" id="KW-1185">Reference proteome</keyword>
<evidence type="ECO:0000313" key="3">
    <source>
        <dbReference type="Proteomes" id="UP001055439"/>
    </source>
</evidence>
<feature type="region of interest" description="Disordered" evidence="1">
    <location>
        <begin position="1"/>
        <end position="21"/>
    </location>
</feature>
<dbReference type="PANTHER" id="PTHR33070:SF120">
    <property type="entry name" value="EXPRESSED PROTEIN"/>
    <property type="match status" value="1"/>
</dbReference>
<dbReference type="EMBL" id="CP097502">
    <property type="protein sequence ID" value="URD74907.1"/>
    <property type="molecule type" value="Genomic_DNA"/>
</dbReference>
<dbReference type="PANTHER" id="PTHR33070">
    <property type="entry name" value="OS06G0725500 PROTEIN"/>
    <property type="match status" value="1"/>
</dbReference>
<dbReference type="GO" id="GO:0048367">
    <property type="term" value="P:shoot system development"/>
    <property type="evidence" value="ECO:0007669"/>
    <property type="project" value="InterPro"/>
</dbReference>
<accession>A0A9E7EEI0</accession>
<dbReference type="GO" id="GO:0048364">
    <property type="term" value="P:root development"/>
    <property type="evidence" value="ECO:0007669"/>
    <property type="project" value="InterPro"/>
</dbReference>
<name>A0A9E7EEI0_9LILI</name>
<gene>
    <name evidence="2" type="ORF">MUK42_36395</name>
</gene>
<dbReference type="InterPro" id="IPR004320">
    <property type="entry name" value="BPS1_pln"/>
</dbReference>